<gene>
    <name evidence="9" type="primary">phnC</name>
    <name evidence="9" type="ORF">DT065_07600</name>
</gene>
<evidence type="ECO:0000256" key="4">
    <source>
        <dbReference type="ARBA" id="ARBA00022840"/>
    </source>
</evidence>
<dbReference type="NCBIfam" id="TIGR02315">
    <property type="entry name" value="ABC_phnC"/>
    <property type="match status" value="1"/>
</dbReference>
<keyword evidence="5" id="KW-0918">Phosphonate transport</keyword>
<feature type="domain" description="ABC transporter" evidence="8">
    <location>
        <begin position="6"/>
        <end position="247"/>
    </location>
</feature>
<keyword evidence="6" id="KW-1278">Translocase</keyword>
<keyword evidence="2" id="KW-1003">Cell membrane</keyword>
<dbReference type="InterPro" id="IPR012693">
    <property type="entry name" value="ABC_transpr_PhnC"/>
</dbReference>
<dbReference type="GO" id="GO:0015416">
    <property type="term" value="F:ABC-type phosphonate transporter activity"/>
    <property type="evidence" value="ECO:0007669"/>
    <property type="project" value="InterPro"/>
</dbReference>
<dbReference type="InterPro" id="IPR017871">
    <property type="entry name" value="ABC_transporter-like_CS"/>
</dbReference>
<dbReference type="InterPro" id="IPR003439">
    <property type="entry name" value="ABC_transporter-like_ATP-bd"/>
</dbReference>
<evidence type="ECO:0000313" key="10">
    <source>
        <dbReference type="Proteomes" id="UP000252100"/>
    </source>
</evidence>
<dbReference type="GO" id="GO:0016020">
    <property type="term" value="C:membrane"/>
    <property type="evidence" value="ECO:0007669"/>
    <property type="project" value="InterPro"/>
</dbReference>
<dbReference type="GO" id="GO:0005524">
    <property type="term" value="F:ATP binding"/>
    <property type="evidence" value="ECO:0007669"/>
    <property type="project" value="UniProtKB-KW"/>
</dbReference>
<dbReference type="AlphaFoldDB" id="A0A345BY72"/>
<evidence type="ECO:0000313" key="9">
    <source>
        <dbReference type="EMBL" id="AXF55903.1"/>
    </source>
</evidence>
<dbReference type="Gene3D" id="3.40.50.300">
    <property type="entry name" value="P-loop containing nucleotide triphosphate hydrolases"/>
    <property type="match status" value="1"/>
</dbReference>
<dbReference type="PANTHER" id="PTHR43166">
    <property type="entry name" value="AMINO ACID IMPORT ATP-BINDING PROTEIN"/>
    <property type="match status" value="1"/>
</dbReference>
<dbReference type="PROSITE" id="PS00211">
    <property type="entry name" value="ABC_TRANSPORTER_1"/>
    <property type="match status" value="1"/>
</dbReference>
<evidence type="ECO:0000256" key="7">
    <source>
        <dbReference type="ARBA" id="ARBA00023136"/>
    </source>
</evidence>
<accession>A0A345BY72</accession>
<dbReference type="InterPro" id="IPR027417">
    <property type="entry name" value="P-loop_NTPase"/>
</dbReference>
<evidence type="ECO:0000256" key="6">
    <source>
        <dbReference type="ARBA" id="ARBA00022967"/>
    </source>
</evidence>
<evidence type="ECO:0000256" key="5">
    <source>
        <dbReference type="ARBA" id="ARBA00022885"/>
    </source>
</evidence>
<dbReference type="RefSeq" id="WP_114372204.1">
    <property type="nucleotide sequence ID" value="NZ_CP031092.1"/>
</dbReference>
<dbReference type="InterPro" id="IPR003593">
    <property type="entry name" value="AAA+_ATPase"/>
</dbReference>
<organism evidence="9 10">
    <name type="scientific">Salicibibacter kimchii</name>
    <dbReference type="NCBI Taxonomy" id="2099786"/>
    <lineage>
        <taxon>Bacteria</taxon>
        <taxon>Bacillati</taxon>
        <taxon>Bacillota</taxon>
        <taxon>Bacilli</taxon>
        <taxon>Bacillales</taxon>
        <taxon>Bacillaceae</taxon>
        <taxon>Salicibibacter</taxon>
    </lineage>
</organism>
<evidence type="ECO:0000256" key="3">
    <source>
        <dbReference type="ARBA" id="ARBA00022741"/>
    </source>
</evidence>
<proteinExistence type="predicted"/>
<dbReference type="InterPro" id="IPR050086">
    <property type="entry name" value="MetN_ABC_transporter-like"/>
</dbReference>
<sequence length="249" mass="27701">MTETVLELRDVKKVFPDGTEALKGITSTVKKGELISIIGSSGAGKSTLLRSINRLNDPTGGEILFQGKNILSFKRRNLRQYRRHMGMIFQGYNLVKRSSVVQNVLHGRLGYMNTLTGGFGRFSKEDSLYALEVLSRVGLKDQAFKRADELSGGQQQRVGIARAIAQNPDILLADEPIASLDPNSSWNVMNYLKEISKEDEITTIVNLHQVDFAREFADRIIGVKAGEIVFDGPPAHLTERKTQMIYTTS</sequence>
<keyword evidence="4 9" id="KW-0067">ATP-binding</keyword>
<evidence type="ECO:0000256" key="2">
    <source>
        <dbReference type="ARBA" id="ARBA00022475"/>
    </source>
</evidence>
<dbReference type="PROSITE" id="PS50893">
    <property type="entry name" value="ABC_TRANSPORTER_2"/>
    <property type="match status" value="1"/>
</dbReference>
<dbReference type="OrthoDB" id="9802264at2"/>
<evidence type="ECO:0000256" key="1">
    <source>
        <dbReference type="ARBA" id="ARBA00022448"/>
    </source>
</evidence>
<evidence type="ECO:0000259" key="8">
    <source>
        <dbReference type="PROSITE" id="PS50893"/>
    </source>
</evidence>
<dbReference type="SMART" id="SM00382">
    <property type="entry name" value="AAA"/>
    <property type="match status" value="1"/>
</dbReference>
<keyword evidence="10" id="KW-1185">Reference proteome</keyword>
<reference evidence="9 10" key="1">
    <citation type="journal article" date="2018" name="J. Microbiol.">
        <title>Salicibibacter kimchii gen. nov., sp. nov., a moderately halophilic and alkalitolerant bacterium in the family Bacillaceae, isolated from kimchi.</title>
        <authorList>
            <person name="Jang J.Y."/>
            <person name="Oh Y.J."/>
            <person name="Lim S.K."/>
            <person name="Park H.K."/>
            <person name="Lee C."/>
            <person name="Kim J.Y."/>
            <person name="Lee M.A."/>
            <person name="Choi H.J."/>
        </authorList>
    </citation>
    <scope>NUCLEOTIDE SEQUENCE [LARGE SCALE GENOMIC DNA]</scope>
    <source>
        <strain evidence="9 10">NKC1-1</strain>
    </source>
</reference>
<dbReference type="PANTHER" id="PTHR43166:SF6">
    <property type="entry name" value="PHOSPHONATES IMPORT ATP-BINDING PROTEIN PHNC"/>
    <property type="match status" value="1"/>
</dbReference>
<protein>
    <submittedName>
        <fullName evidence="9">Phosphonate ABC transporter ATP-binding protein</fullName>
    </submittedName>
</protein>
<keyword evidence="7" id="KW-0472">Membrane</keyword>
<name>A0A345BY72_9BACI</name>
<dbReference type="GO" id="GO:0016887">
    <property type="term" value="F:ATP hydrolysis activity"/>
    <property type="evidence" value="ECO:0007669"/>
    <property type="project" value="InterPro"/>
</dbReference>
<dbReference type="SUPFAM" id="SSF52540">
    <property type="entry name" value="P-loop containing nucleoside triphosphate hydrolases"/>
    <property type="match status" value="1"/>
</dbReference>
<keyword evidence="1" id="KW-0813">Transport</keyword>
<dbReference type="Pfam" id="PF00005">
    <property type="entry name" value="ABC_tran"/>
    <property type="match status" value="1"/>
</dbReference>
<keyword evidence="3" id="KW-0547">Nucleotide-binding</keyword>
<dbReference type="Proteomes" id="UP000252100">
    <property type="component" value="Chromosome"/>
</dbReference>
<dbReference type="CDD" id="cd03256">
    <property type="entry name" value="ABC_PhnC_transporter"/>
    <property type="match status" value="1"/>
</dbReference>
<dbReference type="EMBL" id="CP031092">
    <property type="protein sequence ID" value="AXF55903.1"/>
    <property type="molecule type" value="Genomic_DNA"/>
</dbReference>
<dbReference type="KEGG" id="rue:DT065_07600"/>